<evidence type="ECO:0000313" key="3">
    <source>
        <dbReference type="EMBL" id="NNU79647.1"/>
    </source>
</evidence>
<dbReference type="InterPro" id="IPR011723">
    <property type="entry name" value="Znf/thioredoxin_put"/>
</dbReference>
<name>A0A849KY29_9RHOB</name>
<feature type="region of interest" description="Disordered" evidence="1">
    <location>
        <begin position="49"/>
        <end position="103"/>
    </location>
</feature>
<dbReference type="AlphaFoldDB" id="A0A849KY29"/>
<feature type="compositionally biased region" description="Basic and acidic residues" evidence="1">
    <location>
        <begin position="151"/>
        <end position="161"/>
    </location>
</feature>
<feature type="region of interest" description="Disordered" evidence="1">
    <location>
        <begin position="141"/>
        <end position="176"/>
    </location>
</feature>
<evidence type="ECO:0000259" key="2">
    <source>
        <dbReference type="Pfam" id="PF13717"/>
    </source>
</evidence>
<dbReference type="Proteomes" id="UP000572377">
    <property type="component" value="Unassembled WGS sequence"/>
</dbReference>
<evidence type="ECO:0000256" key="1">
    <source>
        <dbReference type="SAM" id="MobiDB-lite"/>
    </source>
</evidence>
<reference evidence="3 4" key="1">
    <citation type="submission" date="2020-05" db="EMBL/GenBank/DDBJ databases">
        <title>Gimesia benthica sp. nov., a novel planctomycete isolated from a deep-sea water sample of the Northwest Indian Ocean.</title>
        <authorList>
            <person name="Wang J."/>
            <person name="Ruan C."/>
            <person name="Song L."/>
            <person name="Zhu Y."/>
            <person name="Li A."/>
            <person name="Zheng X."/>
            <person name="Wang L."/>
            <person name="Lu Z."/>
            <person name="Huang Y."/>
            <person name="Du W."/>
            <person name="Zhou Y."/>
            <person name="Huang L."/>
            <person name="Dai X."/>
        </authorList>
    </citation>
    <scope>NUCLEOTIDE SEQUENCE [LARGE SCALE GENOMIC DNA]</scope>
    <source>
        <strain evidence="3 4">YYQ-30</strain>
    </source>
</reference>
<gene>
    <name evidence="3" type="ORF">HMH01_04255</name>
</gene>
<dbReference type="RefSeq" id="WP_171322795.1">
    <property type="nucleotide sequence ID" value="NZ_JABFBC010000001.1"/>
</dbReference>
<accession>A0A849KY29</accession>
<keyword evidence="4" id="KW-1185">Reference proteome</keyword>
<dbReference type="NCBIfam" id="TIGR02098">
    <property type="entry name" value="MJ0042_CXXC"/>
    <property type="match status" value="1"/>
</dbReference>
<evidence type="ECO:0000313" key="4">
    <source>
        <dbReference type="Proteomes" id="UP000572377"/>
    </source>
</evidence>
<sequence>MRLVCPSCGAQYEVDENLFPEEGREVQCSSCDELWVQYPVRADAPMRLEPAATEPEAPRPARPSERLPEEERSALAAAVRDEIAVRDAADTGTPTRGEPDDDLDDEAILAALRAQIAAEGGDFESDDKARSQKRNLNVAAEAAGVDLAAPDPRDAPRKWDLDENSASGAPSGRRDGLAEALRAYEQEEKSNRPRRGALGRGFRTGLVLAVLAAALVLSQNMIVSAYPPAGPVFERVNAVIAGARLEVERLFVQYGAPLIGQTETTDTAATQ</sequence>
<feature type="domain" description="Zinc finger/thioredoxin putative" evidence="2">
    <location>
        <begin position="1"/>
        <end position="35"/>
    </location>
</feature>
<dbReference type="EMBL" id="JABFBC010000001">
    <property type="protein sequence ID" value="NNU79647.1"/>
    <property type="molecule type" value="Genomic_DNA"/>
</dbReference>
<proteinExistence type="predicted"/>
<feature type="compositionally biased region" description="Basic and acidic residues" evidence="1">
    <location>
        <begin position="56"/>
        <end position="89"/>
    </location>
</feature>
<protein>
    <recommendedName>
        <fullName evidence="2">Zinc finger/thioredoxin putative domain-containing protein</fullName>
    </recommendedName>
</protein>
<dbReference type="Pfam" id="PF13717">
    <property type="entry name" value="Zn_ribbon_4"/>
    <property type="match status" value="1"/>
</dbReference>
<comment type="caution">
    <text evidence="3">The sequence shown here is derived from an EMBL/GenBank/DDBJ whole genome shotgun (WGS) entry which is preliminary data.</text>
</comment>
<organism evidence="3 4">
    <name type="scientific">Halovulum dunhuangense</name>
    <dbReference type="NCBI Taxonomy" id="1505036"/>
    <lineage>
        <taxon>Bacteria</taxon>
        <taxon>Pseudomonadati</taxon>
        <taxon>Pseudomonadota</taxon>
        <taxon>Alphaproteobacteria</taxon>
        <taxon>Rhodobacterales</taxon>
        <taxon>Paracoccaceae</taxon>
        <taxon>Halovulum</taxon>
    </lineage>
</organism>